<evidence type="ECO:0000256" key="2">
    <source>
        <dbReference type="SAM" id="MobiDB-lite"/>
    </source>
</evidence>
<keyword evidence="1" id="KW-0479">Metal-binding</keyword>
<gene>
    <name evidence="5" type="ORF">LNINA_LOCUS8537</name>
</gene>
<feature type="domain" description="C3H1-type" evidence="4">
    <location>
        <begin position="684"/>
        <end position="711"/>
    </location>
</feature>
<dbReference type="GO" id="GO:0005689">
    <property type="term" value="C:U12-type spliceosomal complex"/>
    <property type="evidence" value="ECO:0007669"/>
    <property type="project" value="TreeGrafter"/>
</dbReference>
<comment type="caution">
    <text evidence="5">The sequence shown here is derived from an EMBL/GenBank/DDBJ whole genome shotgun (WGS) entry which is preliminary data.</text>
</comment>
<feature type="compositionally biased region" description="Basic and acidic residues" evidence="2">
    <location>
        <begin position="123"/>
        <end position="171"/>
    </location>
</feature>
<proteinExistence type="predicted"/>
<feature type="signal peptide" evidence="3">
    <location>
        <begin position="1"/>
        <end position="21"/>
    </location>
</feature>
<dbReference type="PANTHER" id="PTHR16465">
    <property type="entry name" value="NUCLEASE-RELATED"/>
    <property type="match status" value="1"/>
</dbReference>
<keyword evidence="1" id="KW-0863">Zinc-finger</keyword>
<dbReference type="AlphaFoldDB" id="A0AAV1JIR2"/>
<protein>
    <recommendedName>
        <fullName evidence="4">C3H1-type domain-containing protein</fullName>
    </recommendedName>
</protein>
<evidence type="ECO:0000256" key="1">
    <source>
        <dbReference type="PROSITE-ProRule" id="PRU00723"/>
    </source>
</evidence>
<feature type="compositionally biased region" description="Low complexity" evidence="2">
    <location>
        <begin position="226"/>
        <end position="238"/>
    </location>
</feature>
<organism evidence="5 6">
    <name type="scientific">Leptosia nina</name>
    <dbReference type="NCBI Taxonomy" id="320188"/>
    <lineage>
        <taxon>Eukaryota</taxon>
        <taxon>Metazoa</taxon>
        <taxon>Ecdysozoa</taxon>
        <taxon>Arthropoda</taxon>
        <taxon>Hexapoda</taxon>
        <taxon>Insecta</taxon>
        <taxon>Pterygota</taxon>
        <taxon>Neoptera</taxon>
        <taxon>Endopterygota</taxon>
        <taxon>Lepidoptera</taxon>
        <taxon>Glossata</taxon>
        <taxon>Ditrysia</taxon>
        <taxon>Papilionoidea</taxon>
        <taxon>Pieridae</taxon>
        <taxon>Pierinae</taxon>
        <taxon>Leptosia</taxon>
    </lineage>
</organism>
<dbReference type="InterPro" id="IPR000571">
    <property type="entry name" value="Znf_CCCH"/>
</dbReference>
<evidence type="ECO:0000313" key="5">
    <source>
        <dbReference type="EMBL" id="CAK1549221.1"/>
    </source>
</evidence>
<dbReference type="PROSITE" id="PS50103">
    <property type="entry name" value="ZF_C3H1"/>
    <property type="match status" value="1"/>
</dbReference>
<dbReference type="Proteomes" id="UP001497472">
    <property type="component" value="Unassembled WGS sequence"/>
</dbReference>
<feature type="zinc finger region" description="C3H1-type" evidence="1">
    <location>
        <begin position="684"/>
        <end position="711"/>
    </location>
</feature>
<accession>A0AAV1JIR2</accession>
<keyword evidence="3" id="KW-0732">Signal</keyword>
<feature type="chain" id="PRO_5043651238" description="C3H1-type domain-containing protein" evidence="3">
    <location>
        <begin position="22"/>
        <end position="807"/>
    </location>
</feature>
<dbReference type="SUPFAM" id="SSF57667">
    <property type="entry name" value="beta-beta-alpha zinc fingers"/>
    <property type="match status" value="1"/>
</dbReference>
<feature type="compositionally biased region" description="Basic and acidic residues" evidence="2">
    <location>
        <begin position="182"/>
        <end position="207"/>
    </location>
</feature>
<dbReference type="InterPro" id="IPR036236">
    <property type="entry name" value="Znf_C2H2_sf"/>
</dbReference>
<dbReference type="Gene3D" id="3.30.160.60">
    <property type="entry name" value="Classic Zinc Finger"/>
    <property type="match status" value="1"/>
</dbReference>
<keyword evidence="1" id="KW-0862">Zinc</keyword>
<name>A0AAV1JIR2_9NEOP</name>
<dbReference type="PANTHER" id="PTHR16465:SF0">
    <property type="entry name" value="ZINC FINGER MATRIN-TYPE PROTEIN 5"/>
    <property type="match status" value="1"/>
</dbReference>
<keyword evidence="6" id="KW-1185">Reference proteome</keyword>
<dbReference type="EMBL" id="CAVLEF010000011">
    <property type="protein sequence ID" value="CAK1549221.1"/>
    <property type="molecule type" value="Genomic_DNA"/>
</dbReference>
<feature type="region of interest" description="Disordered" evidence="2">
    <location>
        <begin position="111"/>
        <end position="248"/>
    </location>
</feature>
<evidence type="ECO:0000259" key="4">
    <source>
        <dbReference type="PROSITE" id="PS50103"/>
    </source>
</evidence>
<dbReference type="GO" id="GO:0008270">
    <property type="term" value="F:zinc ion binding"/>
    <property type="evidence" value="ECO:0007669"/>
    <property type="project" value="UniProtKB-KW"/>
</dbReference>
<reference evidence="5 6" key="1">
    <citation type="submission" date="2023-11" db="EMBL/GenBank/DDBJ databases">
        <authorList>
            <person name="Okamura Y."/>
        </authorList>
    </citation>
    <scope>NUCLEOTIDE SEQUENCE [LARGE SCALE GENOMIC DNA]</scope>
</reference>
<evidence type="ECO:0000313" key="6">
    <source>
        <dbReference type="Proteomes" id="UP001497472"/>
    </source>
</evidence>
<evidence type="ECO:0000256" key="3">
    <source>
        <dbReference type="SAM" id="SignalP"/>
    </source>
</evidence>
<sequence length="807" mass="92434">MQVISRNFSIIILGLASLLRADEDAKIEATETKTEGSEVAEGRTVASYDYSFIELAVSPKSGNTNEDAVSTVKDDGILTIDDIIKYSESNNLYKNENTLRRFTAYLRDPSGDEVYKPAQLNIDSKDTNQEKSAKEKEKEAEESPTEKVTSSDETRNPHDNETTSEESKLSTEKAQNVVETKLSQEREQNELESKMSSEKDKHVEETKTTQPINNETSRKAENKEGTPYTKTPTTVKTTTKTKRRTTSIPKKLSSVDDLDDLLYPYEIGKFRKNYDDDEDYSSSNEQEQPEVDVLETRFNRRMFDSVPIIDTKGRTQTVDISVPTLQTITTPRPFTASRAPVTSNTFFPSLILTTRAPILSTTTLRSFSVPQYIYNKPTTVLQNVTPLPNNSPNRWTRPQEISNIIPNGFVNSQENGHLRLTNSRETLTDTFSHAQEVLNYQHRFVNPQEILNNPIRTSHPQEMLNNPTRMRHPQELHNPYLHPRRYFSPITNRWTSQEMFDIPTRFLPSQDMINVPNRWRPSEEILDSTEYQTIDAPEDSADANAYPYVPPHRNKMTDSSIHYQNAPSTEHEIRPVGVQVAEPTLNPSLNLPDPNMNPVLRKLAQASHIPQTPQYMPIYLDFFRYPEIILPDNMGKRYHCDYCDKSMVATPSIIRTHRKGSVHQKLVNDHYKQYKDPETILREESGKKPCSRFATGQCPFGSICRYSHYTPQELSVLKNYVAQKSMQEIEQPQPQSLGDLYEKLITDTSTKVEMEKNESVLYDTNGLAHIMPWSYNPMFDKYGENLPPSLRRLQAENFAAANITQWG</sequence>